<gene>
    <name evidence="2" type="primary">Tra2a</name>
    <name evidence="1" type="synonym">mAWMS1</name>
</gene>
<organism evidence="1">
    <name type="scientific">Mus musculus</name>
    <name type="common">Mouse</name>
    <dbReference type="NCBI Taxonomy" id="10090"/>
    <lineage>
        <taxon>Eukaryota</taxon>
        <taxon>Metazoa</taxon>
        <taxon>Chordata</taxon>
        <taxon>Craniata</taxon>
        <taxon>Vertebrata</taxon>
        <taxon>Euteleostomi</taxon>
        <taxon>Mammalia</taxon>
        <taxon>Eutheria</taxon>
        <taxon>Euarchontoglires</taxon>
        <taxon>Glires</taxon>
        <taxon>Rodentia</taxon>
        <taxon>Myomorpha</taxon>
        <taxon>Muroidea</taxon>
        <taxon>Muridae</taxon>
        <taxon>Murinae</taxon>
        <taxon>Mus</taxon>
        <taxon>Mus</taxon>
    </lineage>
</organism>
<evidence type="ECO:0000313" key="2">
    <source>
        <dbReference type="MGI" id="MGI:1933972"/>
    </source>
</evidence>
<protein>
    <submittedName>
        <fullName evidence="1">MAWMS1 protein</fullName>
    </submittedName>
</protein>
<dbReference type="AGR" id="MGI:1933972"/>
<dbReference type="EMBL" id="AB052758">
    <property type="protein sequence ID" value="BAC53791.1"/>
    <property type="molecule type" value="mRNA"/>
</dbReference>
<dbReference type="AlphaFoldDB" id="Q8CHL7"/>
<accession>Q8CHL7</accession>
<dbReference type="MGI" id="MGI:1933972">
    <property type="gene designation" value="Tra2a"/>
</dbReference>
<reference evidence="1" key="1">
    <citation type="submission" date="2000-12" db="EMBL/GenBank/DDBJ databases">
        <title>Isolation and characterization of novel human and mouse genes, which are expressed in the digestive tract.</title>
        <authorList>
            <person name="Daigo Y."/>
            <person name="Takayama I."/>
            <person name="Fujino M.A."/>
        </authorList>
    </citation>
    <scope>NUCLEOTIDE SEQUENCE</scope>
    <source>
        <strain evidence="1">W/Wv</strain>
    </source>
</reference>
<proteinExistence type="evidence at transcript level"/>
<name>Q8CHL7_MOUSE</name>
<evidence type="ECO:0000313" key="1">
    <source>
        <dbReference type="EMBL" id="BAC53791.1"/>
    </source>
</evidence>
<sequence>MSSFLSLLNECGNAVTPVFLTARCWVLYVSTSKAFLPVTIPLKTPLQIFMAKLPRHLTLNLT</sequence>